<dbReference type="PROSITE" id="PS00101">
    <property type="entry name" value="HEXAPEP_TRANSFERASES"/>
    <property type="match status" value="1"/>
</dbReference>
<evidence type="ECO:0000313" key="11">
    <source>
        <dbReference type="Proteomes" id="UP001597101"/>
    </source>
</evidence>
<accession>A0ABW3FHT4</accession>
<dbReference type="InterPro" id="IPR011004">
    <property type="entry name" value="Trimer_LpxA-like_sf"/>
</dbReference>
<evidence type="ECO:0000256" key="3">
    <source>
        <dbReference type="ARBA" id="ARBA00022556"/>
    </source>
</evidence>
<dbReference type="InterPro" id="IPR037157">
    <property type="entry name" value="Acetyltransf_C_sf"/>
</dbReference>
<evidence type="ECO:0000256" key="1">
    <source>
        <dbReference type="ARBA" id="ARBA00022490"/>
    </source>
</evidence>
<keyword evidence="2 8" id="KW-0444">Lipid biosynthesis</keyword>
<dbReference type="RefSeq" id="WP_377213368.1">
    <property type="nucleotide sequence ID" value="NZ_JBHTJV010000013.1"/>
</dbReference>
<dbReference type="InterPro" id="IPR018357">
    <property type="entry name" value="Hexapep_transf_CS"/>
</dbReference>
<comment type="function">
    <text evidence="8">Involved in the biosynthesis of lipid A, a phosphorylated glycolipid that anchors the lipopolysaccharide to the outer membrane of the cell.</text>
</comment>
<proteinExistence type="inferred from homology"/>
<dbReference type="InterPro" id="IPR010137">
    <property type="entry name" value="Lipid_A_LpxA"/>
</dbReference>
<evidence type="ECO:0000256" key="4">
    <source>
        <dbReference type="ARBA" id="ARBA00022679"/>
    </source>
</evidence>
<dbReference type="HAMAP" id="MF_00387">
    <property type="entry name" value="LpxA"/>
    <property type="match status" value="1"/>
</dbReference>
<dbReference type="Gene3D" id="1.20.1180.10">
    <property type="entry name" value="Udp N-acetylglucosamine O-acyltransferase, C-terminal domain"/>
    <property type="match status" value="1"/>
</dbReference>
<protein>
    <recommendedName>
        <fullName evidence="8">Acyl-[acyl-carrier-protein]--UDP-N-acetylglucosamine O-acyltransferase</fullName>
        <shortName evidence="8">UDP-N-acetylglucosamine acyltransferase</shortName>
        <ecNumber evidence="8">2.3.1.129</ecNumber>
    </recommendedName>
</protein>
<organism evidence="10 11">
    <name type="scientific">Pseudahrensia aquimaris</name>
    <dbReference type="NCBI Taxonomy" id="744461"/>
    <lineage>
        <taxon>Bacteria</taxon>
        <taxon>Pseudomonadati</taxon>
        <taxon>Pseudomonadota</taxon>
        <taxon>Alphaproteobacteria</taxon>
        <taxon>Hyphomicrobiales</taxon>
        <taxon>Ahrensiaceae</taxon>
        <taxon>Pseudahrensia</taxon>
    </lineage>
</organism>
<comment type="catalytic activity">
    <reaction evidence="8">
        <text>a (3R)-hydroxyacyl-[ACP] + UDP-N-acetyl-alpha-D-glucosamine = a UDP-3-O-[(3R)-3-hydroxyacyl]-N-acetyl-alpha-D-glucosamine + holo-[ACP]</text>
        <dbReference type="Rhea" id="RHEA:67812"/>
        <dbReference type="Rhea" id="RHEA-COMP:9685"/>
        <dbReference type="Rhea" id="RHEA-COMP:9945"/>
        <dbReference type="ChEBI" id="CHEBI:57705"/>
        <dbReference type="ChEBI" id="CHEBI:64479"/>
        <dbReference type="ChEBI" id="CHEBI:78827"/>
        <dbReference type="ChEBI" id="CHEBI:173225"/>
        <dbReference type="EC" id="2.3.1.129"/>
    </reaction>
</comment>
<dbReference type="Pfam" id="PF13720">
    <property type="entry name" value="Acetyltransf_11"/>
    <property type="match status" value="1"/>
</dbReference>
<evidence type="ECO:0000256" key="7">
    <source>
        <dbReference type="ARBA" id="ARBA00023315"/>
    </source>
</evidence>
<evidence type="ECO:0000313" key="10">
    <source>
        <dbReference type="EMBL" id="MFD0917509.1"/>
    </source>
</evidence>
<dbReference type="EMBL" id="JBHTJV010000013">
    <property type="protein sequence ID" value="MFD0917509.1"/>
    <property type="molecule type" value="Genomic_DNA"/>
</dbReference>
<feature type="domain" description="UDP N-acetylglucosamine O-acyltransferase C-terminal" evidence="9">
    <location>
        <begin position="176"/>
        <end position="256"/>
    </location>
</feature>
<sequence length="260" mass="27095">MAQVHTSSVIEDGAQLGSDVKIGPFCHVGPEVVLGDGVELKGHVSVQGQTKIGARSRIFPFASIGSEPQDLKFAGESVSLEIGEGCLIREHVTMNPGTAGGGHITRVGNNCTFLASSHVAHDCIVGNNVIFSNNVMLAGHCIVGDHVIFGGGSAAHQFCRIGHHAFVGGLSGIEGDIIPFGMAIGNRANLAGLNLVGMKRAGIERASIHAVRAIYKELFSSQGVVQERAEALKAKNDDPLVLDILEFVTASADRALCTPA</sequence>
<evidence type="ECO:0000256" key="6">
    <source>
        <dbReference type="ARBA" id="ARBA00023098"/>
    </source>
</evidence>
<gene>
    <name evidence="8 10" type="primary">lpxA</name>
    <name evidence="10" type="ORF">ACFQ14_13950</name>
</gene>
<keyword evidence="4 8" id="KW-0808">Transferase</keyword>
<dbReference type="SUPFAM" id="SSF51161">
    <property type="entry name" value="Trimeric LpxA-like enzymes"/>
    <property type="match status" value="1"/>
</dbReference>
<dbReference type="Pfam" id="PF00132">
    <property type="entry name" value="Hexapep"/>
    <property type="match status" value="2"/>
</dbReference>
<comment type="caution">
    <text evidence="10">The sequence shown here is derived from an EMBL/GenBank/DDBJ whole genome shotgun (WGS) entry which is preliminary data.</text>
</comment>
<evidence type="ECO:0000256" key="8">
    <source>
        <dbReference type="HAMAP-Rule" id="MF_00387"/>
    </source>
</evidence>
<keyword evidence="5 8" id="KW-0677">Repeat</keyword>
<evidence type="ECO:0000259" key="9">
    <source>
        <dbReference type="Pfam" id="PF13720"/>
    </source>
</evidence>
<dbReference type="Proteomes" id="UP001597101">
    <property type="component" value="Unassembled WGS sequence"/>
</dbReference>
<dbReference type="NCBIfam" id="NF003657">
    <property type="entry name" value="PRK05289.1"/>
    <property type="match status" value="1"/>
</dbReference>
<keyword evidence="11" id="KW-1185">Reference proteome</keyword>
<comment type="similarity">
    <text evidence="8">Belongs to the transferase hexapeptide repeat family. LpxA subfamily.</text>
</comment>
<comment type="pathway">
    <text evidence="8">Glycolipid biosynthesis; lipid IV(A) biosynthesis; lipid IV(A) from (3R)-3-hydroxytetradecanoyl-[acyl-carrier-protein] and UDP-N-acetyl-alpha-D-glucosamine: step 1/6.</text>
</comment>
<dbReference type="InterPro" id="IPR029098">
    <property type="entry name" value="Acetyltransf_C"/>
</dbReference>
<evidence type="ECO:0000256" key="5">
    <source>
        <dbReference type="ARBA" id="ARBA00022737"/>
    </source>
</evidence>
<dbReference type="NCBIfam" id="TIGR01852">
    <property type="entry name" value="lipid_A_lpxA"/>
    <property type="match status" value="1"/>
</dbReference>
<evidence type="ECO:0000256" key="2">
    <source>
        <dbReference type="ARBA" id="ARBA00022516"/>
    </source>
</evidence>
<dbReference type="InterPro" id="IPR001451">
    <property type="entry name" value="Hexapep"/>
</dbReference>
<reference evidence="11" key="1">
    <citation type="journal article" date="2019" name="Int. J. Syst. Evol. Microbiol.">
        <title>The Global Catalogue of Microorganisms (GCM) 10K type strain sequencing project: providing services to taxonomists for standard genome sequencing and annotation.</title>
        <authorList>
            <consortium name="The Broad Institute Genomics Platform"/>
            <consortium name="The Broad Institute Genome Sequencing Center for Infectious Disease"/>
            <person name="Wu L."/>
            <person name="Ma J."/>
        </authorList>
    </citation>
    <scope>NUCLEOTIDE SEQUENCE [LARGE SCALE GENOMIC DNA]</scope>
    <source>
        <strain evidence="11">CCUG 60023</strain>
    </source>
</reference>
<dbReference type="PANTHER" id="PTHR43480:SF1">
    <property type="entry name" value="ACYL-[ACYL-CARRIER-PROTEIN]--UDP-N-ACETYLGLUCOSAMINE O-ACYLTRANSFERASE, MITOCHONDRIAL-RELATED"/>
    <property type="match status" value="1"/>
</dbReference>
<comment type="subcellular location">
    <subcellularLocation>
        <location evidence="8">Cytoplasm</location>
    </subcellularLocation>
</comment>
<dbReference type="PANTHER" id="PTHR43480">
    <property type="entry name" value="ACYL-[ACYL-CARRIER-PROTEIN]--UDP-N-ACETYLGLUCOSAMINE O-ACYLTRANSFERASE"/>
    <property type="match status" value="1"/>
</dbReference>
<keyword evidence="1 8" id="KW-0963">Cytoplasm</keyword>
<dbReference type="CDD" id="cd03351">
    <property type="entry name" value="LbH_UDP-GlcNAc_AT"/>
    <property type="match status" value="1"/>
</dbReference>
<dbReference type="PIRSF" id="PIRSF000456">
    <property type="entry name" value="UDP-GlcNAc_acltr"/>
    <property type="match status" value="1"/>
</dbReference>
<dbReference type="Gene3D" id="2.160.10.10">
    <property type="entry name" value="Hexapeptide repeat proteins"/>
    <property type="match status" value="1"/>
</dbReference>
<keyword evidence="3 8" id="KW-0441">Lipid A biosynthesis</keyword>
<comment type="subunit">
    <text evidence="8">Homotrimer.</text>
</comment>
<name>A0ABW3FHT4_9HYPH</name>
<keyword evidence="6 8" id="KW-0443">Lipid metabolism</keyword>
<dbReference type="GO" id="GO:0008780">
    <property type="term" value="F:acyl-[acyl-carrier-protein]-UDP-N-acetylglucosamine O-acyltransferase activity"/>
    <property type="evidence" value="ECO:0007669"/>
    <property type="project" value="UniProtKB-EC"/>
</dbReference>
<keyword evidence="7 8" id="KW-0012">Acyltransferase</keyword>
<dbReference type="EC" id="2.3.1.129" evidence="8"/>